<feature type="domain" description="DUF3298" evidence="1">
    <location>
        <begin position="191"/>
        <end position="270"/>
    </location>
</feature>
<dbReference type="AlphaFoldDB" id="A0A4Y8L4G2"/>
<evidence type="ECO:0000313" key="3">
    <source>
        <dbReference type="Proteomes" id="UP000297861"/>
    </source>
</evidence>
<comment type="caution">
    <text evidence="2">The sequence shown here is derived from an EMBL/GenBank/DDBJ whole genome shotgun (WGS) entry which is preliminary data.</text>
</comment>
<keyword evidence="3" id="KW-1185">Reference proteome</keyword>
<accession>A0A4Y8L4G2</accession>
<sequence>MLFYNMKIHYLYLLLLGVFVFSMESCKKQVSSTADNDIQFDTIHSVRNYHIDNDSTQPSSNLKVTFIYPKYYSDGALLDSIQEIFISSFLDEHYSHLKPTEAITAYEDAYIENYKQDVNIYIKDRVSGASHDDNDNYFSYYETISNEILFNKGKILSFQVKQVNYKGGATSYEYLKNHTINLETGKLMMEDDIFNSGFEKFLSSIFKDRLMKSNKVQTINDLENLGYFGIDEIVPNNNFYVDSKGITYIFNKGEYSAYQLDAIKIFIPYDELSLVLKENSPISQFIEK</sequence>
<dbReference type="OrthoDB" id="594879at2"/>
<dbReference type="Proteomes" id="UP000297861">
    <property type="component" value="Unassembled WGS sequence"/>
</dbReference>
<dbReference type="InterPro" id="IPR037126">
    <property type="entry name" value="PdaC/RsiV-like_sf"/>
</dbReference>
<dbReference type="STRING" id="1121485.GCA_000426485_01259"/>
<name>A0A4Y8L4G2_9BACT</name>
<dbReference type="Gene3D" id="3.90.640.20">
    <property type="entry name" value="Heat-shock cognate protein, ATPase"/>
    <property type="match status" value="1"/>
</dbReference>
<protein>
    <submittedName>
        <fullName evidence="2">DUF3298 domain-containing protein</fullName>
    </submittedName>
</protein>
<dbReference type="EMBL" id="SOML01000003">
    <property type="protein sequence ID" value="TFD97177.1"/>
    <property type="molecule type" value="Genomic_DNA"/>
</dbReference>
<evidence type="ECO:0000259" key="1">
    <source>
        <dbReference type="Pfam" id="PF11738"/>
    </source>
</evidence>
<dbReference type="Pfam" id="PF11738">
    <property type="entry name" value="DUF3298"/>
    <property type="match status" value="1"/>
</dbReference>
<evidence type="ECO:0000313" key="2">
    <source>
        <dbReference type="EMBL" id="TFD97177.1"/>
    </source>
</evidence>
<gene>
    <name evidence="2" type="ORF">E2605_05775</name>
</gene>
<proteinExistence type="predicted"/>
<dbReference type="InterPro" id="IPR021729">
    <property type="entry name" value="DUF3298"/>
</dbReference>
<organism evidence="2 3">
    <name type="scientific">Dysgonomonas capnocytophagoides</name>
    <dbReference type="NCBI Taxonomy" id="45254"/>
    <lineage>
        <taxon>Bacteria</taxon>
        <taxon>Pseudomonadati</taxon>
        <taxon>Bacteroidota</taxon>
        <taxon>Bacteroidia</taxon>
        <taxon>Bacteroidales</taxon>
        <taxon>Dysgonomonadaceae</taxon>
        <taxon>Dysgonomonas</taxon>
    </lineage>
</organism>
<reference evidence="2 3" key="1">
    <citation type="submission" date="2019-03" db="EMBL/GenBank/DDBJ databases">
        <title>San Antonio Military Medical Center submission to MRSN (WRAIR), pending publication.</title>
        <authorList>
            <person name="Blyth D.M."/>
            <person name="Mccarthy S.L."/>
            <person name="Schall S.E."/>
            <person name="Stam J.A."/>
            <person name="Ong A.C."/>
            <person name="Mcgann P.T."/>
        </authorList>
    </citation>
    <scope>NUCLEOTIDE SEQUENCE [LARGE SCALE GENOMIC DNA]</scope>
    <source>
        <strain evidence="2 3">MRSN571793</strain>
    </source>
</reference>
<dbReference type="Gene3D" id="3.30.565.40">
    <property type="entry name" value="Fervidobacterium nodosum Rt17-B1 like"/>
    <property type="match status" value="1"/>
</dbReference>